<evidence type="ECO:0000313" key="2">
    <source>
        <dbReference type="Proteomes" id="UP000886595"/>
    </source>
</evidence>
<organism evidence="1 2">
    <name type="scientific">Brassica carinata</name>
    <name type="common">Ethiopian mustard</name>
    <name type="synonym">Abyssinian cabbage</name>
    <dbReference type="NCBI Taxonomy" id="52824"/>
    <lineage>
        <taxon>Eukaryota</taxon>
        <taxon>Viridiplantae</taxon>
        <taxon>Streptophyta</taxon>
        <taxon>Embryophyta</taxon>
        <taxon>Tracheophyta</taxon>
        <taxon>Spermatophyta</taxon>
        <taxon>Magnoliopsida</taxon>
        <taxon>eudicotyledons</taxon>
        <taxon>Gunneridae</taxon>
        <taxon>Pentapetalae</taxon>
        <taxon>rosids</taxon>
        <taxon>malvids</taxon>
        <taxon>Brassicales</taxon>
        <taxon>Brassicaceae</taxon>
        <taxon>Brassiceae</taxon>
        <taxon>Brassica</taxon>
    </lineage>
</organism>
<dbReference type="AlphaFoldDB" id="A0A8X7RJL0"/>
<evidence type="ECO:0000313" key="1">
    <source>
        <dbReference type="EMBL" id="KAG2286629.1"/>
    </source>
</evidence>
<dbReference type="EMBL" id="JAAMPC010000010">
    <property type="protein sequence ID" value="KAG2286629.1"/>
    <property type="molecule type" value="Genomic_DNA"/>
</dbReference>
<sequence>MRHDVSRVLGILKVSIAIGFDAGVLSCLEYMKAESWSEDEEYRTASCCPRNKMMRHDVSRVLGILKVSIAIGFDAGVLSVSRVHESRIVVEDEEYRTASCCPRYNLEK</sequence>
<accession>A0A8X7RJL0</accession>
<proteinExistence type="predicted"/>
<reference evidence="1 2" key="1">
    <citation type="submission" date="2020-02" db="EMBL/GenBank/DDBJ databases">
        <authorList>
            <person name="Ma Q."/>
            <person name="Huang Y."/>
            <person name="Song X."/>
            <person name="Pei D."/>
        </authorList>
    </citation>
    <scope>NUCLEOTIDE SEQUENCE [LARGE SCALE GENOMIC DNA]</scope>
    <source>
        <strain evidence="1">Sxm20200214</strain>
        <tissue evidence="1">Leaf</tissue>
    </source>
</reference>
<name>A0A8X7RJL0_BRACI</name>
<gene>
    <name evidence="1" type="ORF">Bca52824_046233</name>
</gene>
<dbReference type="OrthoDB" id="1745903at2759"/>
<comment type="caution">
    <text evidence="1">The sequence shown here is derived from an EMBL/GenBank/DDBJ whole genome shotgun (WGS) entry which is preliminary data.</text>
</comment>
<dbReference type="PANTHER" id="PTHR31060">
    <property type="entry name" value="OSJNBA0011J08.25 PROTEIN-RELATED"/>
    <property type="match status" value="1"/>
</dbReference>
<dbReference type="PANTHER" id="PTHR31060:SF3">
    <property type="entry name" value="OS04G0579700 PROTEIN"/>
    <property type="match status" value="1"/>
</dbReference>
<keyword evidence="2" id="KW-1185">Reference proteome</keyword>
<dbReference type="Proteomes" id="UP000886595">
    <property type="component" value="Unassembled WGS sequence"/>
</dbReference>
<dbReference type="InterPro" id="IPR038920">
    <property type="entry name" value="At3g05675-like"/>
</dbReference>
<protein>
    <submittedName>
        <fullName evidence="1">Uncharacterized protein</fullName>
    </submittedName>
</protein>